<feature type="compositionally biased region" description="Gly residues" evidence="7">
    <location>
        <begin position="434"/>
        <end position="446"/>
    </location>
</feature>
<dbReference type="InterPro" id="IPR004827">
    <property type="entry name" value="bZIP"/>
</dbReference>
<feature type="region of interest" description="Disordered" evidence="7">
    <location>
        <begin position="1"/>
        <end position="90"/>
    </location>
</feature>
<evidence type="ECO:0000256" key="3">
    <source>
        <dbReference type="ARBA" id="ARBA00023125"/>
    </source>
</evidence>
<evidence type="ECO:0000256" key="5">
    <source>
        <dbReference type="ARBA" id="ARBA00023242"/>
    </source>
</evidence>
<feature type="domain" description="BZIP" evidence="8">
    <location>
        <begin position="65"/>
        <end position="111"/>
    </location>
</feature>
<keyword evidence="1" id="KW-0832">Ubl conjugation</keyword>
<keyword evidence="4" id="KW-0804">Transcription</keyword>
<proteinExistence type="predicted"/>
<feature type="compositionally biased region" description="Acidic residues" evidence="7">
    <location>
        <begin position="477"/>
        <end position="490"/>
    </location>
</feature>
<dbReference type="SMART" id="SM00338">
    <property type="entry name" value="BRLZ"/>
    <property type="match status" value="1"/>
</dbReference>
<dbReference type="CDD" id="cd14812">
    <property type="entry name" value="bZIP_u3"/>
    <property type="match status" value="1"/>
</dbReference>
<evidence type="ECO:0000313" key="9">
    <source>
        <dbReference type="EMBL" id="KAF5338494.1"/>
    </source>
</evidence>
<keyword evidence="5" id="KW-0539">Nucleus</keyword>
<keyword evidence="2" id="KW-0805">Transcription regulation</keyword>
<accession>A0A8H5CB43</accession>
<evidence type="ECO:0000256" key="1">
    <source>
        <dbReference type="ARBA" id="ARBA00022843"/>
    </source>
</evidence>
<dbReference type="EMBL" id="JAACJK010000013">
    <property type="protein sequence ID" value="KAF5338494.1"/>
    <property type="molecule type" value="Genomic_DNA"/>
</dbReference>
<dbReference type="Pfam" id="PF07716">
    <property type="entry name" value="bZIP_2"/>
    <property type="match status" value="1"/>
</dbReference>
<feature type="compositionally biased region" description="Basic and acidic residues" evidence="7">
    <location>
        <begin position="59"/>
        <end position="69"/>
    </location>
</feature>
<evidence type="ECO:0000259" key="8">
    <source>
        <dbReference type="PROSITE" id="PS50217"/>
    </source>
</evidence>
<evidence type="ECO:0000256" key="2">
    <source>
        <dbReference type="ARBA" id="ARBA00023015"/>
    </source>
</evidence>
<dbReference type="PANTHER" id="PTHR46542">
    <property type="entry name" value="X-BOX BINDING PROTEIN 1"/>
    <property type="match status" value="1"/>
</dbReference>
<dbReference type="Proteomes" id="UP000541558">
    <property type="component" value="Unassembled WGS sequence"/>
</dbReference>
<dbReference type="PANTHER" id="PTHR46542:SF1">
    <property type="entry name" value="X-BOX BINDING PROTEIN 1"/>
    <property type="match status" value="1"/>
</dbReference>
<dbReference type="GO" id="GO:0000977">
    <property type="term" value="F:RNA polymerase II transcription regulatory region sequence-specific DNA binding"/>
    <property type="evidence" value="ECO:0007669"/>
    <property type="project" value="TreeGrafter"/>
</dbReference>
<keyword evidence="10" id="KW-1185">Reference proteome</keyword>
<dbReference type="PROSITE" id="PS50217">
    <property type="entry name" value="BZIP"/>
    <property type="match status" value="1"/>
</dbReference>
<dbReference type="SUPFAM" id="SSF57959">
    <property type="entry name" value="Leucine zipper domain"/>
    <property type="match status" value="1"/>
</dbReference>
<dbReference type="OrthoDB" id="295274at2759"/>
<organism evidence="9 10">
    <name type="scientific">Ephemerocybe angulata</name>
    <dbReference type="NCBI Taxonomy" id="980116"/>
    <lineage>
        <taxon>Eukaryota</taxon>
        <taxon>Fungi</taxon>
        <taxon>Dikarya</taxon>
        <taxon>Basidiomycota</taxon>
        <taxon>Agaricomycotina</taxon>
        <taxon>Agaricomycetes</taxon>
        <taxon>Agaricomycetidae</taxon>
        <taxon>Agaricales</taxon>
        <taxon>Agaricineae</taxon>
        <taxon>Psathyrellaceae</taxon>
        <taxon>Ephemerocybe</taxon>
    </lineage>
</organism>
<dbReference type="AlphaFoldDB" id="A0A8H5CB43"/>
<feature type="region of interest" description="Disordered" evidence="7">
    <location>
        <begin position="195"/>
        <end position="248"/>
    </location>
</feature>
<dbReference type="InterPro" id="IPR046347">
    <property type="entry name" value="bZIP_sf"/>
</dbReference>
<name>A0A8H5CB43_9AGAR</name>
<dbReference type="PROSITE" id="PS00036">
    <property type="entry name" value="BZIP_BASIC"/>
    <property type="match status" value="1"/>
</dbReference>
<dbReference type="GO" id="GO:0005634">
    <property type="term" value="C:nucleus"/>
    <property type="evidence" value="ECO:0007669"/>
    <property type="project" value="TreeGrafter"/>
</dbReference>
<sequence length="565" mass="59150">MSYIDPSSLAMSNEPTSPSYGSPSPSPASPSHDLPTSSNLMDVLFGPEVPSQPSRKRARTELSSDERKEARAHRNRIAAQNSRDRRKAQFTYLERRVQELEDENRRLRAGIPMQPPPQPMHVHPAPHLTSLPNLASLASVAASAAAGMPMRNPEEELRIAREQERERENEELKERIKTLERGWDAVVKALAAQGLPTGITPTNNDPSSPSNPVSATSSANTSISTTTNPGLASSSATTTPSPTSSSGPINNILSLNGFAAFPSPAPSHTSLDVNELDLSAIPSSTPFALQPSIHTQQLSSSPLSAGLPASPVSEPVSVPSIDKNSTRHLARVAYIGPPSGLMSLQRASKAGLLGHGTGYLPSPSITDDDDDFGGCDEDAKMEDLFREIFVESAAPAAKDDEAGDGAGAGVSEAPADAGSLWVGEPAQAKVSGAGEAGGEDGQGVEGPAGEKGVSGSGGLEQVLGEVAVGEKRKREDEDNDEEEQAPAALSDEEMQQMLSDMEVSMMMGSFDPSLNLPLAVDNFGALDMGLLGFDEGNPLMDFSSGPDFGGMWPPANSSATVPGVF</sequence>
<dbReference type="InterPro" id="IPR052470">
    <property type="entry name" value="ER_Stress-Reg_TF"/>
</dbReference>
<feature type="region of interest" description="Disordered" evidence="7">
    <location>
        <begin position="294"/>
        <end position="321"/>
    </location>
</feature>
<dbReference type="GO" id="GO:0000981">
    <property type="term" value="F:DNA-binding transcription factor activity, RNA polymerase II-specific"/>
    <property type="evidence" value="ECO:0007669"/>
    <property type="project" value="TreeGrafter"/>
</dbReference>
<evidence type="ECO:0000256" key="4">
    <source>
        <dbReference type="ARBA" id="ARBA00023163"/>
    </source>
</evidence>
<evidence type="ECO:0000313" key="10">
    <source>
        <dbReference type="Proteomes" id="UP000541558"/>
    </source>
</evidence>
<dbReference type="Gene3D" id="1.20.5.170">
    <property type="match status" value="1"/>
</dbReference>
<comment type="caution">
    <text evidence="9">The sequence shown here is derived from an EMBL/GenBank/DDBJ whole genome shotgun (WGS) entry which is preliminary data.</text>
</comment>
<feature type="region of interest" description="Disordered" evidence="7">
    <location>
        <begin position="395"/>
        <end position="414"/>
    </location>
</feature>
<evidence type="ECO:0000256" key="7">
    <source>
        <dbReference type="SAM" id="MobiDB-lite"/>
    </source>
</evidence>
<keyword evidence="3" id="KW-0238">DNA-binding</keyword>
<feature type="compositionally biased region" description="Low complexity" evidence="7">
    <location>
        <begin position="203"/>
        <end position="246"/>
    </location>
</feature>
<evidence type="ECO:0000256" key="6">
    <source>
        <dbReference type="ARBA" id="ARBA00040165"/>
    </source>
</evidence>
<feature type="region of interest" description="Disordered" evidence="7">
    <location>
        <begin position="428"/>
        <end position="490"/>
    </location>
</feature>
<feature type="compositionally biased region" description="Low complexity" evidence="7">
    <location>
        <begin position="15"/>
        <end position="35"/>
    </location>
</feature>
<gene>
    <name evidence="9" type="ORF">D9611_013258</name>
</gene>
<reference evidence="9 10" key="1">
    <citation type="journal article" date="2020" name="ISME J.">
        <title>Uncovering the hidden diversity of litter-decomposition mechanisms in mushroom-forming fungi.</title>
        <authorList>
            <person name="Floudas D."/>
            <person name="Bentzer J."/>
            <person name="Ahren D."/>
            <person name="Johansson T."/>
            <person name="Persson P."/>
            <person name="Tunlid A."/>
        </authorList>
    </citation>
    <scope>NUCLEOTIDE SEQUENCE [LARGE SCALE GENOMIC DNA]</scope>
    <source>
        <strain evidence="9 10">CBS 175.51</strain>
    </source>
</reference>
<feature type="compositionally biased region" description="Low complexity" evidence="7">
    <location>
        <begin position="298"/>
        <end position="320"/>
    </location>
</feature>
<protein>
    <recommendedName>
        <fullName evidence="6">X-box-binding protein 1</fullName>
    </recommendedName>
</protein>